<accession>A0A4P6JL28</accession>
<reference evidence="1 2" key="1">
    <citation type="submission" date="2019-01" db="EMBL/GenBank/DDBJ databases">
        <title>Ktedonosporobacter rubrisoli SCAWS-G2.</title>
        <authorList>
            <person name="Huang Y."/>
            <person name="Yan B."/>
        </authorList>
    </citation>
    <scope>NUCLEOTIDE SEQUENCE [LARGE SCALE GENOMIC DNA]</scope>
    <source>
        <strain evidence="1 2">SCAWS-G2</strain>
    </source>
</reference>
<dbReference type="KEGG" id="kbs:EPA93_06600"/>
<dbReference type="EMBL" id="CP035758">
    <property type="protein sequence ID" value="QBD75692.1"/>
    <property type="molecule type" value="Genomic_DNA"/>
</dbReference>
<dbReference type="AlphaFoldDB" id="A0A4P6JL28"/>
<name>A0A4P6JL28_KTERU</name>
<sequence length="379" mass="43547">MFLAVSSQLYLLLDCLCCSCYSAESNLIVSAKNKQGVRIVRNTHLIFFEGLPGSGKSTMAHFIARQLKHAAICSTWYYEVNKWHPLTPFHDMTSFLQFRALAQATQFHMIFDRYLERWRSFADQLQQTGEVALADSGLFGSLTWMLFSTLMPETEFHRYLEQVHEIIAALDPCLIYLSQEDALTSLKRWLTRQGGEAEKNAIESKTASPYGKQHHLTGFDGLLHYWEDYQRLIYRAFLHFPGRKIEIDTTASNRLHSQQQAADFLDVPLTHDLSLSQKDLQRFVGSYRSLDHEEVCVVEYGNGLLSLRGPIVVWQHTRLIPMDLTTFEVESLPFVVSFVTDGQGRVKRLVMNGPEQFLHTVNHVYHLIEPAERKEIAVS</sequence>
<evidence type="ECO:0000313" key="1">
    <source>
        <dbReference type="EMBL" id="QBD75692.1"/>
    </source>
</evidence>
<evidence type="ECO:0000313" key="2">
    <source>
        <dbReference type="Proteomes" id="UP000290365"/>
    </source>
</evidence>
<dbReference type="InterPro" id="IPR027417">
    <property type="entry name" value="P-loop_NTPase"/>
</dbReference>
<organism evidence="1 2">
    <name type="scientific">Ktedonosporobacter rubrisoli</name>
    <dbReference type="NCBI Taxonomy" id="2509675"/>
    <lineage>
        <taxon>Bacteria</taxon>
        <taxon>Bacillati</taxon>
        <taxon>Chloroflexota</taxon>
        <taxon>Ktedonobacteria</taxon>
        <taxon>Ktedonobacterales</taxon>
        <taxon>Ktedonosporobacteraceae</taxon>
        <taxon>Ktedonosporobacter</taxon>
    </lineage>
</organism>
<keyword evidence="2" id="KW-1185">Reference proteome</keyword>
<dbReference type="OrthoDB" id="9774907at2"/>
<dbReference type="Proteomes" id="UP000290365">
    <property type="component" value="Chromosome"/>
</dbReference>
<protein>
    <submittedName>
        <fullName evidence="1">Uncharacterized protein</fullName>
    </submittedName>
</protein>
<gene>
    <name evidence="1" type="ORF">EPA93_06600</name>
</gene>
<dbReference type="SUPFAM" id="SSF52540">
    <property type="entry name" value="P-loop containing nucleoside triphosphate hydrolases"/>
    <property type="match status" value="1"/>
</dbReference>
<proteinExistence type="predicted"/>
<dbReference type="Gene3D" id="3.40.50.300">
    <property type="entry name" value="P-loop containing nucleotide triphosphate hydrolases"/>
    <property type="match status" value="1"/>
</dbReference>